<evidence type="ECO:0000313" key="3">
    <source>
        <dbReference type="RefSeq" id="XP_013790604.1"/>
    </source>
</evidence>
<evidence type="ECO:0000313" key="8">
    <source>
        <dbReference type="RefSeq" id="XP_022258472.1"/>
    </source>
</evidence>
<accession>A0ABM1TRG2</accession>
<dbReference type="Proteomes" id="UP000694941">
    <property type="component" value="Unplaced"/>
</dbReference>
<evidence type="ECO:0000313" key="7">
    <source>
        <dbReference type="RefSeq" id="XP_022258471.1"/>
    </source>
</evidence>
<feature type="region of interest" description="Disordered" evidence="1">
    <location>
        <begin position="1"/>
        <end position="45"/>
    </location>
</feature>
<protein>
    <submittedName>
        <fullName evidence="3 4">Uncharacterized protein LOC106474456</fullName>
    </submittedName>
</protein>
<evidence type="ECO:0000313" key="5">
    <source>
        <dbReference type="RefSeq" id="XP_022258469.1"/>
    </source>
</evidence>
<dbReference type="RefSeq" id="XP_022258470.1">
    <property type="nucleotide sequence ID" value="XM_022402762.1"/>
</dbReference>
<reference evidence="3 4" key="1">
    <citation type="submission" date="2025-05" db="UniProtKB">
        <authorList>
            <consortium name="RefSeq"/>
        </authorList>
    </citation>
    <scope>IDENTIFICATION</scope>
    <source>
        <tissue evidence="3 4">Muscle</tissue>
    </source>
</reference>
<evidence type="ECO:0000313" key="10">
    <source>
        <dbReference type="RefSeq" id="XP_022258474.1"/>
    </source>
</evidence>
<gene>
    <name evidence="3 4 5 6 7 8 9 10" type="primary">LOC106474456</name>
</gene>
<dbReference type="GeneID" id="106474456"/>
<dbReference type="RefSeq" id="XP_022258474.1">
    <property type="nucleotide sequence ID" value="XM_022402766.1"/>
</dbReference>
<dbReference type="RefSeq" id="XP_022258473.1">
    <property type="nucleotide sequence ID" value="XM_022402765.1"/>
</dbReference>
<evidence type="ECO:0000313" key="2">
    <source>
        <dbReference type="Proteomes" id="UP000694941"/>
    </source>
</evidence>
<dbReference type="RefSeq" id="XP_022258469.1">
    <property type="nucleotide sequence ID" value="XM_022402761.1"/>
</dbReference>
<name>A0ABM1TRG2_LIMPO</name>
<evidence type="ECO:0000313" key="6">
    <source>
        <dbReference type="RefSeq" id="XP_022258470.1"/>
    </source>
</evidence>
<dbReference type="RefSeq" id="XP_022258468.1">
    <property type="nucleotide sequence ID" value="XM_022402760.1"/>
</dbReference>
<dbReference type="Gene3D" id="3.40.50.450">
    <property type="match status" value="1"/>
</dbReference>
<dbReference type="RefSeq" id="XP_022258472.1">
    <property type="nucleotide sequence ID" value="XM_022402764.1"/>
</dbReference>
<evidence type="ECO:0000313" key="4">
    <source>
        <dbReference type="RefSeq" id="XP_022258468.1"/>
    </source>
</evidence>
<proteinExistence type="predicted"/>
<organism evidence="2 4">
    <name type="scientific">Limulus polyphemus</name>
    <name type="common">Atlantic horseshoe crab</name>
    <dbReference type="NCBI Taxonomy" id="6850"/>
    <lineage>
        <taxon>Eukaryota</taxon>
        <taxon>Metazoa</taxon>
        <taxon>Ecdysozoa</taxon>
        <taxon>Arthropoda</taxon>
        <taxon>Chelicerata</taxon>
        <taxon>Merostomata</taxon>
        <taxon>Xiphosura</taxon>
        <taxon>Limulidae</taxon>
        <taxon>Limulus</taxon>
    </lineage>
</organism>
<evidence type="ECO:0000313" key="9">
    <source>
        <dbReference type="RefSeq" id="XP_022258473.1"/>
    </source>
</evidence>
<dbReference type="RefSeq" id="XP_013790604.1">
    <property type="nucleotide sequence ID" value="XM_013935150.2"/>
</dbReference>
<evidence type="ECO:0000256" key="1">
    <source>
        <dbReference type="SAM" id="MobiDB-lite"/>
    </source>
</evidence>
<dbReference type="RefSeq" id="XP_022258471.1">
    <property type="nucleotide sequence ID" value="XM_022402763.1"/>
</dbReference>
<feature type="compositionally biased region" description="Polar residues" evidence="1">
    <location>
        <begin position="15"/>
        <end position="45"/>
    </location>
</feature>
<sequence>MSVVNQNKVEDYNPEYSSSASIQSETTESQYSTERNGSQQTQDLNSLNGECNTLSSFSNQSDLVIDTSSEDGSRKRLKVSHDKVISDEDVQWEDMDDSIFAKCLLMCKKVESFYLRGEYVIHSGGARGSDQCWEVTAKKYGIKTIAYSFRGHASSNPNRCVLSQQELSNAEPHLLKANKTLKRKYPTGKTFIDNLLRRNWFQVQNSDAIFAIGKISKNQETVEGGTGWAVQMGIDNHKQTYVFDCIRNNESDLSEGSCRWYSFCEKRKKFVLFNGTPLLTKRFAGIGSRRLSSKGQVAIEDVFRNTFKFNT</sequence>
<keyword evidence="2" id="KW-1185">Reference proteome</keyword>